<protein>
    <recommendedName>
        <fullName evidence="4">Transposase</fullName>
    </recommendedName>
</protein>
<comment type="caution">
    <text evidence="2">The sequence shown here is derived from an EMBL/GenBank/DDBJ whole genome shotgun (WGS) entry which is preliminary data.</text>
</comment>
<keyword evidence="3" id="KW-1185">Reference proteome</keyword>
<dbReference type="NCBIfam" id="NF047595">
    <property type="entry name" value="IS66_ISRel24_TnpA"/>
    <property type="match status" value="1"/>
</dbReference>
<dbReference type="InterPro" id="IPR010921">
    <property type="entry name" value="Trp_repressor/repl_initiator"/>
</dbReference>
<feature type="region of interest" description="Disordered" evidence="1">
    <location>
        <begin position="27"/>
        <end position="51"/>
    </location>
</feature>
<sequence length="172" mass="18409">MENDGMKNADLTDEGEGDGVAVPWEALGRTSGRNSGHTSARTTSGYGFADGPAEIEIRPRIVRRRVWSDDDKQRIVMEAFAPGACRLAVASRYGVSSGQLYTWRKNLTGSTNAEGFIPVHVGPAAFGRTVPCKGLNTPGGLEITLPDGVSIRFDGSCDPDMLCRLVHGLKQS</sequence>
<evidence type="ECO:0000313" key="2">
    <source>
        <dbReference type="EMBL" id="GBQ22058.1"/>
    </source>
</evidence>
<dbReference type="Proteomes" id="UP001060895">
    <property type="component" value="Unassembled WGS sequence"/>
</dbReference>
<evidence type="ECO:0000256" key="1">
    <source>
        <dbReference type="SAM" id="MobiDB-lite"/>
    </source>
</evidence>
<reference evidence="2" key="1">
    <citation type="submission" date="2013-04" db="EMBL/GenBank/DDBJ databases">
        <title>The genome sequencing project of 58 acetic acid bacteria.</title>
        <authorList>
            <person name="Okamoto-Kainuma A."/>
            <person name="Ishikawa M."/>
            <person name="Umino S."/>
            <person name="Koizumi Y."/>
            <person name="Shiwa Y."/>
            <person name="Yoshikawa H."/>
            <person name="Matsutani M."/>
            <person name="Matsushita K."/>
        </authorList>
    </citation>
    <scope>NUCLEOTIDE SEQUENCE</scope>
    <source>
        <strain evidence="2">DSM 12717</strain>
    </source>
</reference>
<evidence type="ECO:0000313" key="3">
    <source>
        <dbReference type="Proteomes" id="UP001060895"/>
    </source>
</evidence>
<dbReference type="InterPro" id="IPR002514">
    <property type="entry name" value="Transposase_8"/>
</dbReference>
<dbReference type="PANTHER" id="PTHR37936">
    <property type="entry name" value="TRANSPOSASE INSC FOR INSERTION ELEMENT IS2A-RELATED"/>
    <property type="match status" value="1"/>
</dbReference>
<dbReference type="Pfam" id="PF01527">
    <property type="entry name" value="HTH_Tnp_1"/>
    <property type="match status" value="1"/>
</dbReference>
<accession>A0ABQ0P4K2</accession>
<organism evidence="2 3">
    <name type="scientific">Gluconacetobacter sacchari DSM 12717</name>
    <dbReference type="NCBI Taxonomy" id="1307940"/>
    <lineage>
        <taxon>Bacteria</taxon>
        <taxon>Pseudomonadati</taxon>
        <taxon>Pseudomonadota</taxon>
        <taxon>Alphaproteobacteria</taxon>
        <taxon>Acetobacterales</taxon>
        <taxon>Acetobacteraceae</taxon>
        <taxon>Gluconacetobacter</taxon>
    </lineage>
</organism>
<feature type="compositionally biased region" description="Polar residues" evidence="1">
    <location>
        <begin position="31"/>
        <end position="45"/>
    </location>
</feature>
<dbReference type="EMBL" id="BAQP01000045">
    <property type="protein sequence ID" value="GBQ22058.1"/>
    <property type="molecule type" value="Genomic_DNA"/>
</dbReference>
<dbReference type="PANTHER" id="PTHR37936:SF3">
    <property type="entry name" value="TRANSPOSASE INSC FOR INSERTION ELEMENT IS2A-RELATED"/>
    <property type="match status" value="1"/>
</dbReference>
<proteinExistence type="predicted"/>
<name>A0ABQ0P4K2_9PROT</name>
<gene>
    <name evidence="2" type="ORF">AA12717_1077</name>
</gene>
<evidence type="ECO:0008006" key="4">
    <source>
        <dbReference type="Google" id="ProtNLM"/>
    </source>
</evidence>
<dbReference type="SUPFAM" id="SSF48295">
    <property type="entry name" value="TrpR-like"/>
    <property type="match status" value="1"/>
</dbReference>